<evidence type="ECO:0000313" key="2">
    <source>
        <dbReference type="Proteomes" id="UP000887013"/>
    </source>
</evidence>
<dbReference type="EMBL" id="BMAW01037792">
    <property type="protein sequence ID" value="GFU49892.1"/>
    <property type="molecule type" value="Genomic_DNA"/>
</dbReference>
<proteinExistence type="predicted"/>
<comment type="caution">
    <text evidence="1">The sequence shown here is derived from an EMBL/GenBank/DDBJ whole genome shotgun (WGS) entry which is preliminary data.</text>
</comment>
<dbReference type="AlphaFoldDB" id="A0A8X6ULS8"/>
<keyword evidence="2" id="KW-1185">Reference proteome</keyword>
<reference evidence="1" key="1">
    <citation type="submission" date="2020-08" db="EMBL/GenBank/DDBJ databases">
        <title>Multicomponent nature underlies the extraordinary mechanical properties of spider dragline silk.</title>
        <authorList>
            <person name="Kono N."/>
            <person name="Nakamura H."/>
            <person name="Mori M."/>
            <person name="Yoshida Y."/>
            <person name="Ohtoshi R."/>
            <person name="Malay A.D."/>
            <person name="Moran D.A.P."/>
            <person name="Tomita M."/>
            <person name="Numata K."/>
            <person name="Arakawa K."/>
        </authorList>
    </citation>
    <scope>NUCLEOTIDE SEQUENCE</scope>
</reference>
<name>A0A8X6ULS8_NEPPI</name>
<gene>
    <name evidence="1" type="ORF">NPIL_306411</name>
</gene>
<evidence type="ECO:0000313" key="1">
    <source>
        <dbReference type="EMBL" id="GFU49892.1"/>
    </source>
</evidence>
<organism evidence="1 2">
    <name type="scientific">Nephila pilipes</name>
    <name type="common">Giant wood spider</name>
    <name type="synonym">Nephila maculata</name>
    <dbReference type="NCBI Taxonomy" id="299642"/>
    <lineage>
        <taxon>Eukaryota</taxon>
        <taxon>Metazoa</taxon>
        <taxon>Ecdysozoa</taxon>
        <taxon>Arthropoda</taxon>
        <taxon>Chelicerata</taxon>
        <taxon>Arachnida</taxon>
        <taxon>Araneae</taxon>
        <taxon>Araneomorphae</taxon>
        <taxon>Entelegynae</taxon>
        <taxon>Araneoidea</taxon>
        <taxon>Nephilidae</taxon>
        <taxon>Nephila</taxon>
    </lineage>
</organism>
<protein>
    <submittedName>
        <fullName evidence="1">Uncharacterized protein</fullName>
    </submittedName>
</protein>
<dbReference type="Proteomes" id="UP000887013">
    <property type="component" value="Unassembled WGS sequence"/>
</dbReference>
<sequence>MSPLNGKETNMKKGHKTKSNVDRFIILYFLLLPKKETIIAGIRGGVQTIAHSIDADKLPTPHELPSILKDLWIKRNFGTDDQPHFLKETTV</sequence>
<accession>A0A8X6ULS8</accession>